<dbReference type="SMART" id="SM00327">
    <property type="entry name" value="VWA"/>
    <property type="match status" value="1"/>
</dbReference>
<evidence type="ECO:0000313" key="3">
    <source>
        <dbReference type="Proteomes" id="UP000642829"/>
    </source>
</evidence>
<sequence length="293" mass="33428">MSAKQWLKRVRAVEVKTRLLSEQLLQGQAHSIFTGRGIDFEDVRPYQPGDDVRRIDWNVTARMREPYVKRFIEERELTFIILLDLSSSGVFTSAEQSKNELAAELCGVFGFSAIRSNDRVGMALFTDHVEAWIPPSKGEDHVLHMIKGALFHEPTSTGTNISEAVNFLARVSTRPAVVVVISDFMDEGFERAIKSANQRHEMMALNLIDHRDFELPRVGWVTLQDPETGDFVEINTNRKKIRAAYKERAMARYQSLHHKLRSGGVPALDIHTDRPYFADLCQFLTDRASRRLA</sequence>
<dbReference type="Pfam" id="PF01882">
    <property type="entry name" value="DUF58"/>
    <property type="match status" value="1"/>
</dbReference>
<dbReference type="SUPFAM" id="SSF53300">
    <property type="entry name" value="vWA-like"/>
    <property type="match status" value="1"/>
</dbReference>
<dbReference type="AlphaFoldDB" id="A0A8J3GDX8"/>
<protein>
    <recommendedName>
        <fullName evidence="1">VWFA domain-containing protein</fullName>
    </recommendedName>
</protein>
<feature type="domain" description="VWFA" evidence="1">
    <location>
        <begin position="76"/>
        <end position="246"/>
    </location>
</feature>
<dbReference type="PANTHER" id="PTHR33608">
    <property type="entry name" value="BLL2464 PROTEIN"/>
    <property type="match status" value="1"/>
</dbReference>
<accession>A0A8J3GDX8</accession>
<dbReference type="Proteomes" id="UP000642829">
    <property type="component" value="Unassembled WGS sequence"/>
</dbReference>
<comment type="caution">
    <text evidence="2">The sequence shown here is derived from an EMBL/GenBank/DDBJ whole genome shotgun (WGS) entry which is preliminary data.</text>
</comment>
<gene>
    <name evidence="2" type="ORF">GCM10007047_28940</name>
</gene>
<name>A0A8J3GDX8_9BACT</name>
<reference evidence="2" key="1">
    <citation type="journal article" date="2014" name="Int. J. Syst. Evol. Microbiol.">
        <title>Complete genome sequence of Corynebacterium casei LMG S-19264T (=DSM 44701T), isolated from a smear-ripened cheese.</title>
        <authorList>
            <consortium name="US DOE Joint Genome Institute (JGI-PGF)"/>
            <person name="Walter F."/>
            <person name="Albersmeier A."/>
            <person name="Kalinowski J."/>
            <person name="Ruckert C."/>
        </authorList>
    </citation>
    <scope>NUCLEOTIDE SEQUENCE</scope>
    <source>
        <strain evidence="2">KCTC 12870</strain>
    </source>
</reference>
<dbReference type="Gene3D" id="3.40.50.410">
    <property type="entry name" value="von Willebrand factor, type A domain"/>
    <property type="match status" value="1"/>
</dbReference>
<dbReference type="EMBL" id="BMXG01000022">
    <property type="protein sequence ID" value="GHC09835.1"/>
    <property type="molecule type" value="Genomic_DNA"/>
</dbReference>
<keyword evidence="3" id="KW-1185">Reference proteome</keyword>
<dbReference type="RefSeq" id="WP_189516513.1">
    <property type="nucleotide sequence ID" value="NZ_BMXG01000022.1"/>
</dbReference>
<evidence type="ECO:0000313" key="2">
    <source>
        <dbReference type="EMBL" id="GHC09835.1"/>
    </source>
</evidence>
<evidence type="ECO:0000259" key="1">
    <source>
        <dbReference type="SMART" id="SM00327"/>
    </source>
</evidence>
<proteinExistence type="predicted"/>
<dbReference type="InterPro" id="IPR036465">
    <property type="entry name" value="vWFA_dom_sf"/>
</dbReference>
<organism evidence="2 3">
    <name type="scientific">Cerasicoccus arenae</name>
    <dbReference type="NCBI Taxonomy" id="424488"/>
    <lineage>
        <taxon>Bacteria</taxon>
        <taxon>Pseudomonadati</taxon>
        <taxon>Verrucomicrobiota</taxon>
        <taxon>Opitutia</taxon>
        <taxon>Puniceicoccales</taxon>
        <taxon>Cerasicoccaceae</taxon>
        <taxon>Cerasicoccus</taxon>
    </lineage>
</organism>
<dbReference type="InterPro" id="IPR002035">
    <property type="entry name" value="VWF_A"/>
</dbReference>
<dbReference type="PANTHER" id="PTHR33608:SF6">
    <property type="entry name" value="BLL2464 PROTEIN"/>
    <property type="match status" value="1"/>
</dbReference>
<reference evidence="2" key="2">
    <citation type="submission" date="2020-09" db="EMBL/GenBank/DDBJ databases">
        <authorList>
            <person name="Sun Q."/>
            <person name="Kim S."/>
        </authorList>
    </citation>
    <scope>NUCLEOTIDE SEQUENCE</scope>
    <source>
        <strain evidence="2">KCTC 12870</strain>
    </source>
</reference>
<dbReference type="InterPro" id="IPR002881">
    <property type="entry name" value="DUF58"/>
</dbReference>